<evidence type="ECO:0000313" key="3">
    <source>
        <dbReference type="Proteomes" id="UP001202248"/>
    </source>
</evidence>
<dbReference type="EMBL" id="JAKWBL010000004">
    <property type="protein sequence ID" value="MCH5600710.1"/>
    <property type="molecule type" value="Genomic_DNA"/>
</dbReference>
<keyword evidence="1" id="KW-0812">Transmembrane</keyword>
<proteinExistence type="predicted"/>
<feature type="transmembrane region" description="Helical" evidence="1">
    <location>
        <begin position="228"/>
        <end position="248"/>
    </location>
</feature>
<keyword evidence="3" id="KW-1185">Reference proteome</keyword>
<dbReference type="Proteomes" id="UP001202248">
    <property type="component" value="Unassembled WGS sequence"/>
</dbReference>
<gene>
    <name evidence="2" type="ORF">MKP09_23730</name>
</gene>
<keyword evidence="1" id="KW-0472">Membrane</keyword>
<comment type="caution">
    <text evidence="2">The sequence shown here is derived from an EMBL/GenBank/DDBJ whole genome shotgun (WGS) entry which is preliminary data.</text>
</comment>
<keyword evidence="1" id="KW-1133">Transmembrane helix</keyword>
<name>A0ABS9SQU1_9BACT</name>
<evidence type="ECO:0000313" key="2">
    <source>
        <dbReference type="EMBL" id="MCH5600710.1"/>
    </source>
</evidence>
<organism evidence="2 3">
    <name type="scientific">Niabella ginsengisoli</name>
    <dbReference type="NCBI Taxonomy" id="522298"/>
    <lineage>
        <taxon>Bacteria</taxon>
        <taxon>Pseudomonadati</taxon>
        <taxon>Bacteroidota</taxon>
        <taxon>Chitinophagia</taxon>
        <taxon>Chitinophagales</taxon>
        <taxon>Chitinophagaceae</taxon>
        <taxon>Niabella</taxon>
    </lineage>
</organism>
<sequence length="249" mass="29102">MRIKNELKISLLQNKLLNVYIKGKFYTSFDSLYPIAQSLSERLQTENTLKNYLLKTVKYFASRDFDRLYSFTESILPVVKKTNLDKLTYSTDLSSGDFKKFIQYQLRLYNAFSQIKQESTTIQNEGYKNFLSLSNDSLIASFAVIDREIYSSYRISSLLLNYQAKYYFDKGIYDSAAILYAEADNQKYRAIREYEERLAINGSLLYQAAKDEEEIAYKRDILKKKKKLFLTYKLMAGGALISSLILLFF</sequence>
<dbReference type="RefSeq" id="WP_240833080.1">
    <property type="nucleotide sequence ID" value="NZ_JAKWBL010000004.1"/>
</dbReference>
<accession>A0ABS9SQU1</accession>
<evidence type="ECO:0000256" key="1">
    <source>
        <dbReference type="SAM" id="Phobius"/>
    </source>
</evidence>
<reference evidence="2 3" key="1">
    <citation type="submission" date="2022-02" db="EMBL/GenBank/DDBJ databases">
        <authorList>
            <person name="Min J."/>
        </authorList>
    </citation>
    <scope>NUCLEOTIDE SEQUENCE [LARGE SCALE GENOMIC DNA]</scope>
    <source>
        <strain evidence="2 3">GR10-1</strain>
    </source>
</reference>
<protein>
    <submittedName>
        <fullName evidence="2">Uncharacterized protein</fullName>
    </submittedName>
</protein>